<keyword evidence="7" id="KW-1185">Reference proteome</keyword>
<name>A0A9P4NTU0_9PEZI</name>
<sequence length="413" mass="46683">MSNPLEDPREMKVLHKMLNSFFHYRSQAHYHFTHKRRQSFYAMPQKHWSMLAAPPFHLLETLDKVDDAIDQNAEISEAFLKTGLGFAGIDSAPVQENSSWTSVNDISTTPAWKSTPNPQEQEKAHATLRQLYRDWSAEGKAERDACYGPIIRALDVEFGDVPYAQKGNIQVLVPGAGLGRSLYEIVRSGYSAEGNEISYHQIVGSFHMLNCTEQVGQYTLYPWAHDFSNHITRSDQLQRVLIPDVHPGTELDKASEDTHIHAFERISFSSADFCVAYNKPLSSDVYDAVATIFFIDTAPNIIRYVETVHSCLKEGGIWINLGPLKWHFENSPPGEKDKSEDAVDIETTDDAGIAEPGSVELTNEEVVMLVEKCGFMVEQQQIMTIETEYIGNPNSMWKGTYRPSFWVARKVSQ</sequence>
<dbReference type="GO" id="GO:0032259">
    <property type="term" value="P:methylation"/>
    <property type="evidence" value="ECO:0007669"/>
    <property type="project" value="UniProtKB-KW"/>
</dbReference>
<dbReference type="SUPFAM" id="SSF53335">
    <property type="entry name" value="S-adenosyl-L-methionine-dependent methyltransferases"/>
    <property type="match status" value="1"/>
</dbReference>
<dbReference type="PANTHER" id="PTHR12303">
    <property type="entry name" value="CARNOSINE N-METHYLTRANSFERASE"/>
    <property type="match status" value="1"/>
</dbReference>
<dbReference type="InterPro" id="IPR012901">
    <property type="entry name" value="CARME"/>
</dbReference>
<dbReference type="InterPro" id="IPR029063">
    <property type="entry name" value="SAM-dependent_MTases_sf"/>
</dbReference>
<comment type="caution">
    <text evidence="6">The sequence shown here is derived from an EMBL/GenBank/DDBJ whole genome shotgun (WGS) entry which is preliminary data.</text>
</comment>
<organism evidence="6 7">
    <name type="scientific">Tothia fuscella</name>
    <dbReference type="NCBI Taxonomy" id="1048955"/>
    <lineage>
        <taxon>Eukaryota</taxon>
        <taxon>Fungi</taxon>
        <taxon>Dikarya</taxon>
        <taxon>Ascomycota</taxon>
        <taxon>Pezizomycotina</taxon>
        <taxon>Dothideomycetes</taxon>
        <taxon>Pleosporomycetidae</taxon>
        <taxon>Venturiales</taxon>
        <taxon>Cylindrosympodiaceae</taxon>
        <taxon>Tothia</taxon>
    </lineage>
</organism>
<keyword evidence="3" id="KW-0489">Methyltransferase</keyword>
<keyword evidence="5" id="KW-0949">S-adenosyl-L-methionine</keyword>
<keyword evidence="4" id="KW-0808">Transferase</keyword>
<accession>A0A9P4NTU0</accession>
<dbReference type="Gene3D" id="3.40.50.150">
    <property type="entry name" value="Vaccinia Virus protein VP39"/>
    <property type="match status" value="1"/>
</dbReference>
<dbReference type="AlphaFoldDB" id="A0A9P4NTU0"/>
<protein>
    <recommendedName>
        <fullName evidence="2">carnosine N-methyltransferase</fullName>
        <ecNumber evidence="2">2.1.1.22</ecNumber>
    </recommendedName>
</protein>
<evidence type="ECO:0000256" key="4">
    <source>
        <dbReference type="ARBA" id="ARBA00022679"/>
    </source>
</evidence>
<gene>
    <name evidence="6" type="ORF">EJ08DRAFT_182157</name>
</gene>
<dbReference type="Proteomes" id="UP000800235">
    <property type="component" value="Unassembled WGS sequence"/>
</dbReference>
<evidence type="ECO:0000256" key="3">
    <source>
        <dbReference type="ARBA" id="ARBA00022603"/>
    </source>
</evidence>
<reference evidence="6" key="1">
    <citation type="journal article" date="2020" name="Stud. Mycol.">
        <title>101 Dothideomycetes genomes: a test case for predicting lifestyles and emergence of pathogens.</title>
        <authorList>
            <person name="Haridas S."/>
            <person name="Albert R."/>
            <person name="Binder M."/>
            <person name="Bloem J."/>
            <person name="Labutti K."/>
            <person name="Salamov A."/>
            <person name="Andreopoulos B."/>
            <person name="Baker S."/>
            <person name="Barry K."/>
            <person name="Bills G."/>
            <person name="Bluhm B."/>
            <person name="Cannon C."/>
            <person name="Castanera R."/>
            <person name="Culley D."/>
            <person name="Daum C."/>
            <person name="Ezra D."/>
            <person name="Gonzalez J."/>
            <person name="Henrissat B."/>
            <person name="Kuo A."/>
            <person name="Liang C."/>
            <person name="Lipzen A."/>
            <person name="Lutzoni F."/>
            <person name="Magnuson J."/>
            <person name="Mondo S."/>
            <person name="Nolan M."/>
            <person name="Ohm R."/>
            <person name="Pangilinan J."/>
            <person name="Park H.-J."/>
            <person name="Ramirez L."/>
            <person name="Alfaro M."/>
            <person name="Sun H."/>
            <person name="Tritt A."/>
            <person name="Yoshinaga Y."/>
            <person name="Zwiers L.-H."/>
            <person name="Turgeon B."/>
            <person name="Goodwin S."/>
            <person name="Spatafora J."/>
            <person name="Crous P."/>
            <person name="Grigoriev I."/>
        </authorList>
    </citation>
    <scope>NUCLEOTIDE SEQUENCE</scope>
    <source>
        <strain evidence="6">CBS 130266</strain>
    </source>
</reference>
<dbReference type="PANTHER" id="PTHR12303:SF6">
    <property type="entry name" value="CARNOSINE N-METHYLTRANSFERASE"/>
    <property type="match status" value="1"/>
</dbReference>
<dbReference type="Pfam" id="PF07942">
    <property type="entry name" value="CARME"/>
    <property type="match status" value="1"/>
</dbReference>
<proteinExistence type="inferred from homology"/>
<evidence type="ECO:0000256" key="5">
    <source>
        <dbReference type="ARBA" id="ARBA00022691"/>
    </source>
</evidence>
<evidence type="ECO:0000256" key="1">
    <source>
        <dbReference type="ARBA" id="ARBA00010086"/>
    </source>
</evidence>
<dbReference type="EC" id="2.1.1.22" evidence="2"/>
<comment type="similarity">
    <text evidence="1">Belongs to the carnosine N-methyltransferase family.</text>
</comment>
<evidence type="ECO:0000313" key="6">
    <source>
        <dbReference type="EMBL" id="KAF2431596.1"/>
    </source>
</evidence>
<dbReference type="OrthoDB" id="978at2759"/>
<dbReference type="EMBL" id="MU007031">
    <property type="protein sequence ID" value="KAF2431596.1"/>
    <property type="molecule type" value="Genomic_DNA"/>
</dbReference>
<dbReference type="SMART" id="SM01296">
    <property type="entry name" value="N2227"/>
    <property type="match status" value="1"/>
</dbReference>
<evidence type="ECO:0000256" key="2">
    <source>
        <dbReference type="ARBA" id="ARBA00012003"/>
    </source>
</evidence>
<dbReference type="GO" id="GO:0030735">
    <property type="term" value="F:carnosine N-methyltransferase activity"/>
    <property type="evidence" value="ECO:0007669"/>
    <property type="project" value="UniProtKB-EC"/>
</dbReference>
<evidence type="ECO:0000313" key="7">
    <source>
        <dbReference type="Proteomes" id="UP000800235"/>
    </source>
</evidence>